<feature type="compositionally biased region" description="Basic and acidic residues" evidence="6">
    <location>
        <begin position="185"/>
        <end position="199"/>
    </location>
</feature>
<evidence type="ECO:0000256" key="6">
    <source>
        <dbReference type="SAM" id="MobiDB-lite"/>
    </source>
</evidence>
<evidence type="ECO:0000256" key="5">
    <source>
        <dbReference type="PROSITE-ProRule" id="PRU00042"/>
    </source>
</evidence>
<evidence type="ECO:0000313" key="8">
    <source>
        <dbReference type="EMBL" id="KAA0203977.1"/>
    </source>
</evidence>
<dbReference type="Proteomes" id="UP000711488">
    <property type="component" value="Unassembled WGS sequence"/>
</dbReference>
<dbReference type="SMART" id="SM00355">
    <property type="entry name" value="ZnF_C2H2"/>
    <property type="match status" value="2"/>
</dbReference>
<evidence type="ECO:0000259" key="7">
    <source>
        <dbReference type="PROSITE" id="PS50157"/>
    </source>
</evidence>
<dbReference type="PROSITE" id="PS50157">
    <property type="entry name" value="ZINC_FINGER_C2H2_2"/>
    <property type="match status" value="2"/>
</dbReference>
<dbReference type="PROSITE" id="PS00028">
    <property type="entry name" value="ZINC_FINGER_C2H2_1"/>
    <property type="match status" value="2"/>
</dbReference>
<dbReference type="GO" id="GO:0000977">
    <property type="term" value="F:RNA polymerase II transcription regulatory region sequence-specific DNA binding"/>
    <property type="evidence" value="ECO:0007669"/>
    <property type="project" value="TreeGrafter"/>
</dbReference>
<dbReference type="GO" id="GO:0000981">
    <property type="term" value="F:DNA-binding transcription factor activity, RNA polymerase II-specific"/>
    <property type="evidence" value="ECO:0007669"/>
    <property type="project" value="TreeGrafter"/>
</dbReference>
<sequence>MDEADTLSIVVMAEADSLNIVGMDDADSLNIVGMAEADSALSKQLGIDLKSPEHSILVRRSAGFRSNDHLLTKSTSESHVSAEDTKSDLDFSDESQPLDLSCRRDVLLDGKKLLPATVNGLLADEIGSIHYSMNISTPKSMCSHSLLEAVLSSRLLCIDHRSGCRPFDSEKLPSRDGDELALDKSCRGSFKHEPEERRSPFLSPDDDSDVTVAQMLTALRRGSLTRQYFPENLTNVTTCNMLTRNGIITCRASSPVTNLQNFESLSSYAAGGHASKSLKKLSSPCIEIPNKYRELPDADKPISHSPPSLISASQCSDSQCSGSINYTESDYVSSSEGTGVFCIKTEVQDVVTAHDVLKLREENVIAGLVNGADVSKNLTAFAVLSQADTLPVTKTHAVNYPKLKLKNGAISANGKEKHASMEGENVFKMYQCRYCEKKFDRAFSCNRHERVHTGYKPCYCKHCGKGFSEPRNLRHHMIRFHSDGSMKHLIRRDRRRRLSGEYGMMPLSKPAGVLYSPGVFQNPVSSGFSFKNGIAENIAMKAFSDNGLKNFLQLIEPLQQKSLAMNDIVNSNVGDVKMQPCVQSLLGSNADTKPQQIFAKAGVNLLLKSQLPFATLLSDVPTSPVDLTRVTDLIRSDADTNYDSEYSLGYSSINSEANVCRQVPTSASDTVSEDDKLEAPTNQLCDGLDDDQPSIRDADIHVIDENERVRQVKVSGNRCSSRFTAPRRSLRMSQREMRRFTTAIFVAILLAQRVNCGFISSGTKVNIA</sequence>
<comment type="caution">
    <text evidence="8">The sequence shown here is derived from an EMBL/GenBank/DDBJ whole genome shotgun (WGS) entry which is preliminary data.</text>
</comment>
<evidence type="ECO:0000256" key="1">
    <source>
        <dbReference type="ARBA" id="ARBA00022723"/>
    </source>
</evidence>
<accession>A0A6A0HID9</accession>
<reference evidence="8" key="3">
    <citation type="submission" date="2019-06" db="EMBL/GenBank/DDBJ databases">
        <authorList>
            <person name="Poynton C."/>
            <person name="Hasenbein S."/>
            <person name="Benoit J.B."/>
            <person name="Sepulveda M.S."/>
            <person name="Poelchau M.F."/>
            <person name="Murali S.C."/>
            <person name="Chen S."/>
            <person name="Glastad K.M."/>
            <person name="Werren J.H."/>
            <person name="Vineis J.H."/>
            <person name="Bowen J.L."/>
            <person name="Friedrich M."/>
            <person name="Jones J."/>
            <person name="Robertson H.M."/>
            <person name="Feyereisen R."/>
            <person name="Mechler-Hickson A."/>
            <person name="Mathers N."/>
            <person name="Lee C.E."/>
            <person name="Colbourne J.K."/>
            <person name="Biales A."/>
            <person name="Johnston J.S."/>
            <person name="Wellborn G.A."/>
            <person name="Rosendale A.J."/>
            <person name="Cridge A.G."/>
            <person name="Munoz-Torres M.C."/>
            <person name="Bain P.A."/>
            <person name="Manny A.R."/>
            <person name="Major K.M."/>
            <person name="Lambert F.N."/>
            <person name="Vulpe C.D."/>
            <person name="Tuck P."/>
            <person name="Blalock B.J."/>
            <person name="Lin Y.-Y."/>
            <person name="Smith M.E."/>
            <person name="Ochoa-Acuna H."/>
            <person name="Chen M.-J.M."/>
            <person name="Childers C.P."/>
            <person name="Qu J."/>
            <person name="Dugan S."/>
            <person name="Lee S.L."/>
            <person name="Chao H."/>
            <person name="Dinh H."/>
            <person name="Han Y."/>
            <person name="Doddapaneni H."/>
            <person name="Worley K.C."/>
            <person name="Muzny D.M."/>
            <person name="Gibbs R.A."/>
            <person name="Richards S."/>
        </authorList>
    </citation>
    <scope>NUCLEOTIDE SEQUENCE</scope>
    <source>
        <strain evidence="8">HAZT.00-mixed</strain>
        <tissue evidence="8">Whole organism</tissue>
    </source>
</reference>
<reference evidence="8" key="1">
    <citation type="submission" date="2014-08" db="EMBL/GenBank/DDBJ databases">
        <authorList>
            <person name="Murali S."/>
            <person name="Richards S."/>
            <person name="Bandaranaike D."/>
            <person name="Bellair M."/>
            <person name="Blankenburg K."/>
            <person name="Chao H."/>
            <person name="Dinh H."/>
            <person name="Doddapaneni H."/>
            <person name="Dugan-Rocha S."/>
            <person name="Elkadiri S."/>
            <person name="Gnanaolivu R."/>
            <person name="Hughes D."/>
            <person name="Lee S."/>
            <person name="Li M."/>
            <person name="Ming W."/>
            <person name="Munidasa M."/>
            <person name="Muniz J."/>
            <person name="Nguyen L."/>
            <person name="Osuji N."/>
            <person name="Pu L.-L."/>
            <person name="Puazo M."/>
            <person name="Skinner E."/>
            <person name="Qu C."/>
            <person name="Quiroz J."/>
            <person name="Raj R."/>
            <person name="Weissenberger G."/>
            <person name="Xin Y."/>
            <person name="Zou X."/>
            <person name="Han Y."/>
            <person name="Worley K."/>
            <person name="Muzny D."/>
            <person name="Gibbs R."/>
        </authorList>
    </citation>
    <scope>NUCLEOTIDE SEQUENCE</scope>
    <source>
        <strain evidence="8">HAZT.00-mixed</strain>
        <tissue evidence="8">Whole organism</tissue>
    </source>
</reference>
<evidence type="ECO:0000256" key="3">
    <source>
        <dbReference type="ARBA" id="ARBA00022771"/>
    </source>
</evidence>
<dbReference type="GO" id="GO:0005634">
    <property type="term" value="C:nucleus"/>
    <property type="evidence" value="ECO:0007669"/>
    <property type="project" value="TreeGrafter"/>
</dbReference>
<dbReference type="PANTHER" id="PTHR24379">
    <property type="entry name" value="KRAB AND ZINC FINGER DOMAIN-CONTAINING"/>
    <property type="match status" value="1"/>
</dbReference>
<evidence type="ECO:0000256" key="2">
    <source>
        <dbReference type="ARBA" id="ARBA00022737"/>
    </source>
</evidence>
<dbReference type="InterPro" id="IPR013087">
    <property type="entry name" value="Znf_C2H2_type"/>
</dbReference>
<gene>
    <name evidence="8" type="ORF">HAZT_HAZT011408</name>
</gene>
<feature type="region of interest" description="Disordered" evidence="6">
    <location>
        <begin position="185"/>
        <end position="206"/>
    </location>
</feature>
<proteinExistence type="predicted"/>
<dbReference type="SUPFAM" id="SSF57667">
    <property type="entry name" value="beta-beta-alpha zinc fingers"/>
    <property type="match status" value="1"/>
</dbReference>
<reference evidence="8" key="2">
    <citation type="journal article" date="2018" name="Environ. Sci. Technol.">
        <title>The Toxicogenome of Hyalella azteca: A Model for Sediment Ecotoxicology and Evolutionary Toxicology.</title>
        <authorList>
            <person name="Poynton H.C."/>
            <person name="Hasenbein S."/>
            <person name="Benoit J.B."/>
            <person name="Sepulveda M.S."/>
            <person name="Poelchau M.F."/>
            <person name="Hughes D.S.T."/>
            <person name="Murali S.C."/>
            <person name="Chen S."/>
            <person name="Glastad K.M."/>
            <person name="Goodisman M.A.D."/>
            <person name="Werren J.H."/>
            <person name="Vineis J.H."/>
            <person name="Bowen J.L."/>
            <person name="Friedrich M."/>
            <person name="Jones J."/>
            <person name="Robertson H.M."/>
            <person name="Feyereisen R."/>
            <person name="Mechler-Hickson A."/>
            <person name="Mathers N."/>
            <person name="Lee C.E."/>
            <person name="Colbourne J.K."/>
            <person name="Biales A."/>
            <person name="Johnston J.S."/>
            <person name="Wellborn G.A."/>
            <person name="Rosendale A.J."/>
            <person name="Cridge A.G."/>
            <person name="Munoz-Torres M.C."/>
            <person name="Bain P.A."/>
            <person name="Manny A.R."/>
            <person name="Major K.M."/>
            <person name="Lambert F.N."/>
            <person name="Vulpe C.D."/>
            <person name="Tuck P."/>
            <person name="Blalock B.J."/>
            <person name="Lin Y.Y."/>
            <person name="Smith M.E."/>
            <person name="Ochoa-Acuna H."/>
            <person name="Chen M.M."/>
            <person name="Childers C.P."/>
            <person name="Qu J."/>
            <person name="Dugan S."/>
            <person name="Lee S.L."/>
            <person name="Chao H."/>
            <person name="Dinh H."/>
            <person name="Han Y."/>
            <person name="Doddapaneni H."/>
            <person name="Worley K.C."/>
            <person name="Muzny D.M."/>
            <person name="Gibbs R.A."/>
            <person name="Richards S."/>
        </authorList>
    </citation>
    <scope>NUCLEOTIDE SEQUENCE</scope>
    <source>
        <strain evidence="8">HAZT.00-mixed</strain>
        <tissue evidence="8">Whole organism</tissue>
    </source>
</reference>
<keyword evidence="3 5" id="KW-0863">Zinc-finger</keyword>
<name>A0A6A0HID9_HYAAZ</name>
<dbReference type="PANTHER" id="PTHR24379:SF127">
    <property type="entry name" value="BLOODY FINGERS-RELATED"/>
    <property type="match status" value="1"/>
</dbReference>
<keyword evidence="2" id="KW-0677">Repeat</keyword>
<dbReference type="InterPro" id="IPR036236">
    <property type="entry name" value="Znf_C2H2_sf"/>
</dbReference>
<dbReference type="Gene3D" id="3.30.160.60">
    <property type="entry name" value="Classic Zinc Finger"/>
    <property type="match status" value="2"/>
</dbReference>
<keyword evidence="4" id="KW-0862">Zinc</keyword>
<feature type="domain" description="C2H2-type" evidence="7">
    <location>
        <begin position="430"/>
        <end position="457"/>
    </location>
</feature>
<dbReference type="GO" id="GO:0008270">
    <property type="term" value="F:zinc ion binding"/>
    <property type="evidence" value="ECO:0007669"/>
    <property type="project" value="UniProtKB-KW"/>
</dbReference>
<dbReference type="EMBL" id="JQDR03000258">
    <property type="protein sequence ID" value="KAA0203977.1"/>
    <property type="molecule type" value="Genomic_DNA"/>
</dbReference>
<dbReference type="OrthoDB" id="9451254at2759"/>
<organism evidence="8">
    <name type="scientific">Hyalella azteca</name>
    <name type="common">Amphipod</name>
    <dbReference type="NCBI Taxonomy" id="294128"/>
    <lineage>
        <taxon>Eukaryota</taxon>
        <taxon>Metazoa</taxon>
        <taxon>Ecdysozoa</taxon>
        <taxon>Arthropoda</taxon>
        <taxon>Crustacea</taxon>
        <taxon>Multicrustacea</taxon>
        <taxon>Malacostraca</taxon>
        <taxon>Eumalacostraca</taxon>
        <taxon>Peracarida</taxon>
        <taxon>Amphipoda</taxon>
        <taxon>Senticaudata</taxon>
        <taxon>Talitrida</taxon>
        <taxon>Talitroidea</taxon>
        <taxon>Hyalellidae</taxon>
        <taxon>Hyalella</taxon>
    </lineage>
</organism>
<evidence type="ECO:0000256" key="4">
    <source>
        <dbReference type="ARBA" id="ARBA00022833"/>
    </source>
</evidence>
<dbReference type="AlphaFoldDB" id="A0A6A0HID9"/>
<feature type="domain" description="C2H2-type" evidence="7">
    <location>
        <begin position="458"/>
        <end position="486"/>
    </location>
</feature>
<protein>
    <recommendedName>
        <fullName evidence="7">C2H2-type domain-containing protein</fullName>
    </recommendedName>
</protein>
<keyword evidence="1" id="KW-0479">Metal-binding</keyword>